<dbReference type="SUPFAM" id="SSF103025">
    <property type="entry name" value="Folate-binding domain"/>
    <property type="match status" value="1"/>
</dbReference>
<name>A0ABP9B3V4_9MICC</name>
<dbReference type="RefSeq" id="WP_345443875.1">
    <property type="nucleotide sequence ID" value="NZ_BAABKP010000001.1"/>
</dbReference>
<keyword evidence="2" id="KW-1185">Reference proteome</keyword>
<evidence type="ECO:0000313" key="1">
    <source>
        <dbReference type="EMBL" id="GAA4788647.1"/>
    </source>
</evidence>
<dbReference type="InterPro" id="IPR007375">
    <property type="entry name" value="SoxG"/>
</dbReference>
<accession>A0ABP9B3V4</accession>
<dbReference type="EMBL" id="BAABKP010000001">
    <property type="protein sequence ID" value="GAA4788647.1"/>
    <property type="molecule type" value="Genomic_DNA"/>
</dbReference>
<dbReference type="Gene3D" id="3.30.70.1520">
    <property type="entry name" value="Heterotetrameric sarcosine oxidase"/>
    <property type="match status" value="1"/>
</dbReference>
<evidence type="ECO:0000313" key="2">
    <source>
        <dbReference type="Proteomes" id="UP001500187"/>
    </source>
</evidence>
<reference evidence="2" key="1">
    <citation type="journal article" date="2019" name="Int. J. Syst. Evol. Microbiol.">
        <title>The Global Catalogue of Microorganisms (GCM) 10K type strain sequencing project: providing services to taxonomists for standard genome sequencing and annotation.</title>
        <authorList>
            <consortium name="The Broad Institute Genomics Platform"/>
            <consortium name="The Broad Institute Genome Sequencing Center for Infectious Disease"/>
            <person name="Wu L."/>
            <person name="Ma J."/>
        </authorList>
    </citation>
    <scope>NUCLEOTIDE SEQUENCE [LARGE SCALE GENOMIC DNA]</scope>
    <source>
        <strain evidence="2">JCM 18541</strain>
    </source>
</reference>
<dbReference type="Proteomes" id="UP001500187">
    <property type="component" value="Unassembled WGS sequence"/>
</dbReference>
<proteinExistence type="predicted"/>
<sequence length="202" mass="22083">MDHDSTVPSIAEEFVEAMDGVTDTRVQLQEISDLSLFRIEISPDSDAAQRIQAVLGVKLPRQRGQVTGDSQALQLLYGTRQVVACMYVKEGVFLVVTRVDPVKLGRALNAALGRDEGLILDVSANRTVINLSGVAAADVIDEVVHFDFPPDNFVPGRALSCSVAEAWVMLWRIDELEYLLVPRVSDTAPFLVTLIDACESVK</sequence>
<organism evidence="1 2">
    <name type="scientific">Rothia endophytica</name>
    <dbReference type="NCBI Taxonomy" id="1324766"/>
    <lineage>
        <taxon>Bacteria</taxon>
        <taxon>Bacillati</taxon>
        <taxon>Actinomycetota</taxon>
        <taxon>Actinomycetes</taxon>
        <taxon>Micrococcales</taxon>
        <taxon>Micrococcaceae</taxon>
        <taxon>Rothia</taxon>
    </lineage>
</organism>
<protein>
    <recommendedName>
        <fullName evidence="3">Sarcosine oxidase subunit gamma</fullName>
    </recommendedName>
</protein>
<dbReference type="Gene3D" id="3.30.1360.120">
    <property type="entry name" value="Probable tRNA modification gtpase trme, domain 1"/>
    <property type="match status" value="1"/>
</dbReference>
<dbReference type="InterPro" id="IPR027266">
    <property type="entry name" value="TrmE/GcvT-like"/>
</dbReference>
<dbReference type="Pfam" id="PF04268">
    <property type="entry name" value="SoxG"/>
    <property type="match status" value="1"/>
</dbReference>
<comment type="caution">
    <text evidence="1">The sequence shown here is derived from an EMBL/GenBank/DDBJ whole genome shotgun (WGS) entry which is preliminary data.</text>
</comment>
<evidence type="ECO:0008006" key="3">
    <source>
        <dbReference type="Google" id="ProtNLM"/>
    </source>
</evidence>
<gene>
    <name evidence="1" type="ORF">GCM10023352_03050</name>
</gene>